<dbReference type="GO" id="GO:0000155">
    <property type="term" value="F:phosphorelay sensor kinase activity"/>
    <property type="evidence" value="ECO:0007669"/>
    <property type="project" value="InterPro"/>
</dbReference>
<dbReference type="PANTHER" id="PTHR34220">
    <property type="entry name" value="SENSOR HISTIDINE KINASE YPDA"/>
    <property type="match status" value="1"/>
</dbReference>
<evidence type="ECO:0000313" key="3">
    <source>
        <dbReference type="EMBL" id="SFE40906.1"/>
    </source>
</evidence>
<gene>
    <name evidence="3" type="ORF">SAMN05216167_113127</name>
</gene>
<keyword evidence="3" id="KW-0418">Kinase</keyword>
<dbReference type="EMBL" id="FOLQ01000013">
    <property type="protein sequence ID" value="SFE40906.1"/>
    <property type="molecule type" value="Genomic_DNA"/>
</dbReference>
<dbReference type="Gene3D" id="3.30.565.10">
    <property type="entry name" value="Histidine kinase-like ATPase, C-terminal domain"/>
    <property type="match status" value="1"/>
</dbReference>
<keyword evidence="4" id="KW-1185">Reference proteome</keyword>
<keyword evidence="1" id="KW-1133">Transmembrane helix</keyword>
<dbReference type="STRING" id="662367.SAMN05216167_113127"/>
<feature type="transmembrane region" description="Helical" evidence="1">
    <location>
        <begin position="131"/>
        <end position="156"/>
    </location>
</feature>
<dbReference type="AlphaFoldDB" id="A0A1I2AAK9"/>
<name>A0A1I2AAK9_9BACT</name>
<feature type="transmembrane region" description="Helical" evidence="1">
    <location>
        <begin position="21"/>
        <end position="39"/>
    </location>
</feature>
<evidence type="ECO:0000313" key="4">
    <source>
        <dbReference type="Proteomes" id="UP000198598"/>
    </source>
</evidence>
<protein>
    <submittedName>
        <fullName evidence="3">Histidine kinase</fullName>
    </submittedName>
</protein>
<dbReference type="PANTHER" id="PTHR34220:SF7">
    <property type="entry name" value="SENSOR HISTIDINE KINASE YPDA"/>
    <property type="match status" value="1"/>
</dbReference>
<dbReference type="InterPro" id="IPR010559">
    <property type="entry name" value="Sig_transdc_His_kin_internal"/>
</dbReference>
<dbReference type="InterPro" id="IPR050640">
    <property type="entry name" value="Bact_2-comp_sensor_kinase"/>
</dbReference>
<dbReference type="Pfam" id="PF06580">
    <property type="entry name" value="His_kinase"/>
    <property type="match status" value="1"/>
</dbReference>
<dbReference type="InterPro" id="IPR036890">
    <property type="entry name" value="HATPase_C_sf"/>
</dbReference>
<reference evidence="3 4" key="1">
    <citation type="submission" date="2016-10" db="EMBL/GenBank/DDBJ databases">
        <authorList>
            <person name="de Groot N.N."/>
        </authorList>
    </citation>
    <scope>NUCLEOTIDE SEQUENCE [LARGE SCALE GENOMIC DNA]</scope>
    <source>
        <strain evidence="3 4">DSM 26130</strain>
    </source>
</reference>
<dbReference type="GO" id="GO:0016020">
    <property type="term" value="C:membrane"/>
    <property type="evidence" value="ECO:0007669"/>
    <property type="project" value="InterPro"/>
</dbReference>
<evidence type="ECO:0000256" key="1">
    <source>
        <dbReference type="SAM" id="Phobius"/>
    </source>
</evidence>
<proteinExistence type="predicted"/>
<organism evidence="3 4">
    <name type="scientific">Spirosoma endophyticum</name>
    <dbReference type="NCBI Taxonomy" id="662367"/>
    <lineage>
        <taxon>Bacteria</taxon>
        <taxon>Pseudomonadati</taxon>
        <taxon>Bacteroidota</taxon>
        <taxon>Cytophagia</taxon>
        <taxon>Cytophagales</taxon>
        <taxon>Cytophagaceae</taxon>
        <taxon>Spirosoma</taxon>
    </lineage>
</organism>
<feature type="transmembrane region" description="Helical" evidence="1">
    <location>
        <begin position="51"/>
        <end position="72"/>
    </location>
</feature>
<sequence length="367" mass="41541">MGTDYVALIKLYAETPLKNRLSLYWKCQLAGWSLAALYWGYTGISGGRFNVAVGILQFVTDVAVYSLITHLYRNFARRHHWTDLEINPLLKRIIPAAFVLGFIYLVVTAAKILLFQVWFDTGPQLNGYQFIQLNGVTLFMAGIRLMSIWLLAYHLYHYAQREVKSTRENARLEIMTRDARLSNLSTQLNPHLLFNSLNTIKALVVDEPDSARRAIDLLSDLLRTGLYAGDDVLISVKEELGLVRDYLELEKLRFEERLTYQIDMDDTLASVRILRLSIQTLVENALKHGIATTKAGGLVHIQISRQEEFIQIRIQNPGRLDARIPVSGLGLANLAERLQLTFTDKASLNVTNEPEGIVSATLRIPNA</sequence>
<keyword evidence="1" id="KW-0472">Membrane</keyword>
<feature type="transmembrane region" description="Helical" evidence="1">
    <location>
        <begin position="93"/>
        <end position="119"/>
    </location>
</feature>
<dbReference type="Proteomes" id="UP000198598">
    <property type="component" value="Unassembled WGS sequence"/>
</dbReference>
<dbReference type="SUPFAM" id="SSF55874">
    <property type="entry name" value="ATPase domain of HSP90 chaperone/DNA topoisomerase II/histidine kinase"/>
    <property type="match status" value="1"/>
</dbReference>
<feature type="domain" description="Signal transduction histidine kinase internal region" evidence="2">
    <location>
        <begin position="179"/>
        <end position="258"/>
    </location>
</feature>
<keyword evidence="3" id="KW-0808">Transferase</keyword>
<keyword evidence="1" id="KW-0812">Transmembrane</keyword>
<evidence type="ECO:0000259" key="2">
    <source>
        <dbReference type="Pfam" id="PF06580"/>
    </source>
</evidence>
<accession>A0A1I2AAK9</accession>